<name>A0ABV3PJP7_9HYPH</name>
<comment type="cofactor">
    <cofactor evidence="1">
        <name>pyridoxal 5'-phosphate</name>
        <dbReference type="ChEBI" id="CHEBI:597326"/>
    </cofactor>
</comment>
<dbReference type="Gene3D" id="3.90.1150.10">
    <property type="entry name" value="Aspartate Aminotransferase, domain 1"/>
    <property type="match status" value="1"/>
</dbReference>
<dbReference type="Gene3D" id="3.40.640.10">
    <property type="entry name" value="Type I PLP-dependent aspartate aminotransferase-like (Major domain)"/>
    <property type="match status" value="1"/>
</dbReference>
<feature type="compositionally biased region" description="Low complexity" evidence="7">
    <location>
        <begin position="51"/>
        <end position="63"/>
    </location>
</feature>
<dbReference type="PANTHER" id="PTHR43586">
    <property type="entry name" value="CYSTEINE DESULFURASE"/>
    <property type="match status" value="1"/>
</dbReference>
<evidence type="ECO:0000256" key="2">
    <source>
        <dbReference type="ARBA" id="ARBA00010447"/>
    </source>
</evidence>
<sequence>MTTGISSPPSWPDPAVLADLANALFQAPPGQGTVPLAPTVPAVPPSPTLAPAPSITTSVAPQAPARPPVGPPDLPPVTIPSIVPTPSIPIAPATAPQALSGASAIPSDVPQPGGSAGPFVPAVPTQIDFSVLPAGIAEFLSLLRPDVAAAAPIEAPSTASIPGSIAQPSQDGYYFLRDGQSLAPSQPPAPPVAAPPSVPPVPQRPPSVPAQAALPAVPAASRLPDFSAVTLELRPDAVPDLAQSGGPFDANAVKRDFPILQTQVHGKPLIWLDNAATTQKPQAVIDRLSHFYEHENSNIHRAAHALAARATDAYEGAREKVRRFLNAGSTRDIIFVRGTTEGINLIAQAFGRRHVGEGDEILVTWLEHHANIVPWQMLAAEKGAKLRVAPVDDTGQIILEEYEKLINPRTRIVSITQVSNALGTVTPAREMVAIAKRHGATVIVDGAQSVSHMRTDVQALDADFFVFSGHKVFGPTGIGVVHGKPDVLAHLPPWQGGGNMIADVTFEKTIYHGPPERFEAGTGNIADAVGLGAALDYVETIGMDVIGRYEHELLVYATEHMLTVPGLKLIGTARDKASVLSFVLDGCRTQDVGVALDREGIAVRAGHHCAQPILRRFGLESTVRPSLAFYNTYEDVDALVAALRRIQSGRGW</sequence>
<dbReference type="PANTHER" id="PTHR43586:SF8">
    <property type="entry name" value="CYSTEINE DESULFURASE 1, CHLOROPLASTIC"/>
    <property type="match status" value="1"/>
</dbReference>
<keyword evidence="5" id="KW-0663">Pyridoxal phosphate</keyword>
<dbReference type="EC" id="2.8.1.7" evidence="3"/>
<dbReference type="Proteomes" id="UP001555786">
    <property type="component" value="Unassembled WGS sequence"/>
</dbReference>
<dbReference type="InterPro" id="IPR015424">
    <property type="entry name" value="PyrdxlP-dep_Trfase"/>
</dbReference>
<feature type="compositionally biased region" description="Pro residues" evidence="7">
    <location>
        <begin position="185"/>
        <end position="208"/>
    </location>
</feature>
<dbReference type="Pfam" id="PF00266">
    <property type="entry name" value="Aminotran_5"/>
    <property type="match status" value="1"/>
</dbReference>
<gene>
    <name evidence="9" type="ORF">ABXS05_07745</name>
</gene>
<dbReference type="InterPro" id="IPR015421">
    <property type="entry name" value="PyrdxlP-dep_Trfase_major"/>
</dbReference>
<dbReference type="InterPro" id="IPR000192">
    <property type="entry name" value="Aminotrans_V_dom"/>
</dbReference>
<comment type="caution">
    <text evidence="9">The sequence shown here is derived from an EMBL/GenBank/DDBJ whole genome shotgun (WGS) entry which is preliminary data.</text>
</comment>
<comment type="similarity">
    <text evidence="2">Belongs to the class-V pyridoxal-phosphate-dependent aminotransferase family. Csd subfamily.</text>
</comment>
<dbReference type="InterPro" id="IPR015422">
    <property type="entry name" value="PyrdxlP-dep_Trfase_small"/>
</dbReference>
<feature type="region of interest" description="Disordered" evidence="7">
    <location>
        <begin position="27"/>
        <end position="69"/>
    </location>
</feature>
<keyword evidence="4" id="KW-0808">Transferase</keyword>
<comment type="catalytic activity">
    <reaction evidence="6">
        <text>(sulfur carrier)-H + L-cysteine = (sulfur carrier)-SH + L-alanine</text>
        <dbReference type="Rhea" id="RHEA:43892"/>
        <dbReference type="Rhea" id="RHEA-COMP:14737"/>
        <dbReference type="Rhea" id="RHEA-COMP:14739"/>
        <dbReference type="ChEBI" id="CHEBI:29917"/>
        <dbReference type="ChEBI" id="CHEBI:35235"/>
        <dbReference type="ChEBI" id="CHEBI:57972"/>
        <dbReference type="ChEBI" id="CHEBI:64428"/>
        <dbReference type="EC" id="2.8.1.7"/>
    </reaction>
</comment>
<accession>A0ABV3PJP7</accession>
<evidence type="ECO:0000256" key="1">
    <source>
        <dbReference type="ARBA" id="ARBA00001933"/>
    </source>
</evidence>
<proteinExistence type="inferred from homology"/>
<organism evidence="9 10">
    <name type="scientific">Labrys neptuniae</name>
    <dbReference type="NCBI Taxonomy" id="376174"/>
    <lineage>
        <taxon>Bacteria</taxon>
        <taxon>Pseudomonadati</taxon>
        <taxon>Pseudomonadota</taxon>
        <taxon>Alphaproteobacteria</taxon>
        <taxon>Hyphomicrobiales</taxon>
        <taxon>Xanthobacteraceae</taxon>
        <taxon>Labrys</taxon>
    </lineage>
</organism>
<evidence type="ECO:0000256" key="5">
    <source>
        <dbReference type="ARBA" id="ARBA00022898"/>
    </source>
</evidence>
<evidence type="ECO:0000313" key="10">
    <source>
        <dbReference type="Proteomes" id="UP001555786"/>
    </source>
</evidence>
<dbReference type="NCBIfam" id="TIGR01979">
    <property type="entry name" value="sufS"/>
    <property type="match status" value="1"/>
</dbReference>
<evidence type="ECO:0000256" key="7">
    <source>
        <dbReference type="SAM" id="MobiDB-lite"/>
    </source>
</evidence>
<feature type="compositionally biased region" description="Pro residues" evidence="7">
    <location>
        <begin position="41"/>
        <end position="50"/>
    </location>
</feature>
<evidence type="ECO:0000259" key="8">
    <source>
        <dbReference type="Pfam" id="PF00266"/>
    </source>
</evidence>
<dbReference type="NCBIfam" id="NF041166">
    <property type="entry name" value="f2_encap_cargo1"/>
    <property type="match status" value="1"/>
</dbReference>
<evidence type="ECO:0000313" key="9">
    <source>
        <dbReference type="EMBL" id="MEW9305423.1"/>
    </source>
</evidence>
<dbReference type="CDD" id="cd06453">
    <property type="entry name" value="SufS_like"/>
    <property type="match status" value="1"/>
</dbReference>
<reference evidence="9 10" key="1">
    <citation type="submission" date="2024-07" db="EMBL/GenBank/DDBJ databases">
        <title>Description of Labrys sedimenti sp. nov., isolated from a diclofenac-degrading enrichment culture.</title>
        <authorList>
            <person name="Tancsics A."/>
            <person name="Csepanyi A."/>
        </authorList>
    </citation>
    <scope>NUCLEOTIDE SEQUENCE [LARGE SCALE GENOMIC DNA]</scope>
    <source>
        <strain evidence="9 10">LMG 23578</strain>
    </source>
</reference>
<evidence type="ECO:0000256" key="6">
    <source>
        <dbReference type="ARBA" id="ARBA00050776"/>
    </source>
</evidence>
<evidence type="ECO:0000256" key="4">
    <source>
        <dbReference type="ARBA" id="ARBA00022679"/>
    </source>
</evidence>
<dbReference type="InterPro" id="IPR010970">
    <property type="entry name" value="Cys_dSase_SufS"/>
</dbReference>
<feature type="domain" description="Aminotransferase class V" evidence="8">
    <location>
        <begin position="270"/>
        <end position="639"/>
    </location>
</feature>
<keyword evidence="10" id="KW-1185">Reference proteome</keyword>
<feature type="region of interest" description="Disordered" evidence="7">
    <location>
        <begin position="177"/>
        <end position="210"/>
    </location>
</feature>
<dbReference type="RefSeq" id="WP_367623478.1">
    <property type="nucleotide sequence ID" value="NZ_JBFNQD010000002.1"/>
</dbReference>
<evidence type="ECO:0000256" key="3">
    <source>
        <dbReference type="ARBA" id="ARBA00012239"/>
    </source>
</evidence>
<protein>
    <recommendedName>
        <fullName evidence="3">cysteine desulfurase</fullName>
        <ecNumber evidence="3">2.8.1.7</ecNumber>
    </recommendedName>
</protein>
<dbReference type="EMBL" id="JBFNQD010000002">
    <property type="protein sequence ID" value="MEW9305423.1"/>
    <property type="molecule type" value="Genomic_DNA"/>
</dbReference>
<dbReference type="SUPFAM" id="SSF53383">
    <property type="entry name" value="PLP-dependent transferases"/>
    <property type="match status" value="1"/>
</dbReference>